<feature type="region of interest" description="Disordered" evidence="1">
    <location>
        <begin position="35"/>
        <end position="75"/>
    </location>
</feature>
<protein>
    <submittedName>
        <fullName evidence="2">Uncharacterized protein</fullName>
    </submittedName>
</protein>
<evidence type="ECO:0000313" key="3">
    <source>
        <dbReference type="Proteomes" id="UP000325577"/>
    </source>
</evidence>
<dbReference type="PANTHER" id="PTHR35751:SF3">
    <property type="entry name" value="OS06G0530200 PROTEIN"/>
    <property type="match status" value="1"/>
</dbReference>
<dbReference type="PANTHER" id="PTHR35751">
    <property type="match status" value="1"/>
</dbReference>
<name>A0A5J5ARJ3_9ASTE</name>
<gene>
    <name evidence="2" type="ORF">F0562_030943</name>
</gene>
<keyword evidence="3" id="KW-1185">Reference proteome</keyword>
<accession>A0A5J5ARJ3</accession>
<feature type="compositionally biased region" description="Low complexity" evidence="1">
    <location>
        <begin position="44"/>
        <end position="56"/>
    </location>
</feature>
<reference evidence="2 3" key="1">
    <citation type="submission" date="2019-09" db="EMBL/GenBank/DDBJ databases">
        <title>A chromosome-level genome assembly of the Chinese tupelo Nyssa sinensis.</title>
        <authorList>
            <person name="Yang X."/>
            <person name="Kang M."/>
            <person name="Yang Y."/>
            <person name="Xiong H."/>
            <person name="Wang M."/>
            <person name="Zhang Z."/>
            <person name="Wang Z."/>
            <person name="Wu H."/>
            <person name="Ma T."/>
            <person name="Liu J."/>
            <person name="Xi Z."/>
        </authorList>
    </citation>
    <scope>NUCLEOTIDE SEQUENCE [LARGE SCALE GENOMIC DNA]</scope>
    <source>
        <strain evidence="2">J267</strain>
        <tissue evidence="2">Leaf</tissue>
    </source>
</reference>
<dbReference type="Proteomes" id="UP000325577">
    <property type="component" value="Linkage Group LG18"/>
</dbReference>
<dbReference type="AlphaFoldDB" id="A0A5J5ARJ3"/>
<dbReference type="EMBL" id="CM018041">
    <property type="protein sequence ID" value="KAA8533623.1"/>
    <property type="molecule type" value="Genomic_DNA"/>
</dbReference>
<proteinExistence type="predicted"/>
<evidence type="ECO:0000313" key="2">
    <source>
        <dbReference type="EMBL" id="KAA8533623.1"/>
    </source>
</evidence>
<evidence type="ECO:0000256" key="1">
    <source>
        <dbReference type="SAM" id="MobiDB-lite"/>
    </source>
</evidence>
<sequence>MDPSSTTASSESSFFSGLEIEMVGLEAMKRIPLIKFPGRHPKPSASGSSSQTQAAARDGNAQQIFISRLDVQQHP</sequence>
<organism evidence="2 3">
    <name type="scientific">Nyssa sinensis</name>
    <dbReference type="NCBI Taxonomy" id="561372"/>
    <lineage>
        <taxon>Eukaryota</taxon>
        <taxon>Viridiplantae</taxon>
        <taxon>Streptophyta</taxon>
        <taxon>Embryophyta</taxon>
        <taxon>Tracheophyta</taxon>
        <taxon>Spermatophyta</taxon>
        <taxon>Magnoliopsida</taxon>
        <taxon>eudicotyledons</taxon>
        <taxon>Gunneridae</taxon>
        <taxon>Pentapetalae</taxon>
        <taxon>asterids</taxon>
        <taxon>Cornales</taxon>
        <taxon>Nyssaceae</taxon>
        <taxon>Nyssa</taxon>
    </lineage>
</organism>